<dbReference type="AlphaFoldDB" id="A0A7S4T6H9"/>
<sequence length="135" mass="14635">MKSAVFALLFASVLLVAAWADGDAAKSCQAAQEPKADGDSGVSMMQIVRQVGRAVPEVLAHDTHLDPYNVSEGDFNKTRYAEDWRTEWKPDPNPKNRTTTNETEMPTPSPRSSAPCSHGAGIMAAVIPMLVFFNV</sequence>
<keyword evidence="2" id="KW-0732">Signal</keyword>
<evidence type="ECO:0008006" key="4">
    <source>
        <dbReference type="Google" id="ProtNLM"/>
    </source>
</evidence>
<feature type="compositionally biased region" description="Basic and acidic residues" evidence="1">
    <location>
        <begin position="83"/>
        <end position="94"/>
    </location>
</feature>
<feature type="signal peptide" evidence="2">
    <location>
        <begin position="1"/>
        <end position="20"/>
    </location>
</feature>
<evidence type="ECO:0000256" key="1">
    <source>
        <dbReference type="SAM" id="MobiDB-lite"/>
    </source>
</evidence>
<name>A0A7S4T6H9_9DINO</name>
<accession>A0A7S4T6H9</accession>
<evidence type="ECO:0000256" key="2">
    <source>
        <dbReference type="SAM" id="SignalP"/>
    </source>
</evidence>
<dbReference type="EMBL" id="HBNR01088470">
    <property type="protein sequence ID" value="CAE4666782.1"/>
    <property type="molecule type" value="Transcribed_RNA"/>
</dbReference>
<feature type="compositionally biased region" description="Polar residues" evidence="1">
    <location>
        <begin position="95"/>
        <end position="115"/>
    </location>
</feature>
<organism evidence="3">
    <name type="scientific">Alexandrium monilatum</name>
    <dbReference type="NCBI Taxonomy" id="311494"/>
    <lineage>
        <taxon>Eukaryota</taxon>
        <taxon>Sar</taxon>
        <taxon>Alveolata</taxon>
        <taxon>Dinophyceae</taxon>
        <taxon>Gonyaulacales</taxon>
        <taxon>Pyrocystaceae</taxon>
        <taxon>Alexandrium</taxon>
    </lineage>
</organism>
<proteinExistence type="predicted"/>
<feature type="chain" id="PRO_5031309411" description="Subtilisin" evidence="2">
    <location>
        <begin position="21"/>
        <end position="135"/>
    </location>
</feature>
<gene>
    <name evidence="3" type="ORF">AMON00008_LOCUS63386</name>
</gene>
<evidence type="ECO:0000313" key="3">
    <source>
        <dbReference type="EMBL" id="CAE4666782.1"/>
    </source>
</evidence>
<protein>
    <recommendedName>
        <fullName evidence="4">Subtilisin</fullName>
    </recommendedName>
</protein>
<reference evidence="3" key="1">
    <citation type="submission" date="2021-01" db="EMBL/GenBank/DDBJ databases">
        <authorList>
            <person name="Corre E."/>
            <person name="Pelletier E."/>
            <person name="Niang G."/>
            <person name="Scheremetjew M."/>
            <person name="Finn R."/>
            <person name="Kale V."/>
            <person name="Holt S."/>
            <person name="Cochrane G."/>
            <person name="Meng A."/>
            <person name="Brown T."/>
            <person name="Cohen L."/>
        </authorList>
    </citation>
    <scope>NUCLEOTIDE SEQUENCE</scope>
    <source>
        <strain evidence="3">CCMP3105</strain>
    </source>
</reference>
<feature type="region of interest" description="Disordered" evidence="1">
    <location>
        <begin position="83"/>
        <end position="116"/>
    </location>
</feature>